<feature type="domain" description="Bacteriophage tail tape measure N-terminal" evidence="1">
    <location>
        <begin position="65"/>
        <end position="256"/>
    </location>
</feature>
<keyword evidence="3" id="KW-1185">Reference proteome</keyword>
<dbReference type="AlphaFoldDB" id="A0A5B0HL17"/>
<dbReference type="Pfam" id="PF06791">
    <property type="entry name" value="TMP_2"/>
    <property type="match status" value="1"/>
</dbReference>
<dbReference type="InterPro" id="IPR009628">
    <property type="entry name" value="Phage_tape_measure_N"/>
</dbReference>
<comment type="caution">
    <text evidence="2">The sequence shown here is derived from an EMBL/GenBank/DDBJ whole genome shotgun (WGS) entry which is preliminary data.</text>
</comment>
<name>A0A5B0HL17_9BURK</name>
<organism evidence="2 3">
    <name type="scientific">Paraburkholderia panacisoli</name>
    <dbReference type="NCBI Taxonomy" id="2603818"/>
    <lineage>
        <taxon>Bacteria</taxon>
        <taxon>Pseudomonadati</taxon>
        <taxon>Pseudomonadota</taxon>
        <taxon>Betaproteobacteria</taxon>
        <taxon>Burkholderiales</taxon>
        <taxon>Burkholderiaceae</taxon>
        <taxon>Paraburkholderia</taxon>
    </lineage>
</organism>
<evidence type="ECO:0000259" key="1">
    <source>
        <dbReference type="Pfam" id="PF06791"/>
    </source>
</evidence>
<dbReference type="RefSeq" id="WP_149668103.1">
    <property type="nucleotide sequence ID" value="NZ_VTUZ01000001.1"/>
</dbReference>
<sequence>MALGTLGIELYASSSRLEGDMGRAAQIVESRARAMDAAAAKAARSIESVGTAAASIGRVGGIREAANDMQGLEHATVGARREMLVIAHELFTGNFKKAAGSVMVLGERMDWMHAIMSRTGAMIGLTAGAVLLFATACIKGAEESAKFATAIQLTGNYAGLTEGQFNDMAKSVAASANVTIGEARELTQAFVSTGRFSGVALESVSIAAATLASMTGQKTEEIIKDFTKMTDGVLKWALEANKQYHFVDVALYEHVKALEEQGRKEEAEALVLDALNKHLGVTTQNLGWLEKAWDGVKGAASGAWDAMKGIGRDTTIDDRIKQIKDQLEAIPKTGIMGGVRQPGVDPRAALEGALRSAVKEKMRQDDNALLEQQKSAGRDRDVANREFYDKLIKDTRTREQERADAIQDINRRADQSQWSPEMRAKAIAAAEEKYKDKKTGGGTAHADLSAALQPLQAQMTEENKLLTQREQALQRYYKDDQISIQGYYTTQETIIGAHMKRVSDLYDQEIAIQRRYAVNAKDAGARTEALTKASELAAKKEEGLSADREKLAVNTEAMRRDTQGYTDEVEKLTAALNKLQGQPGVSAGAEWDRTHKKLVDQAKAAGDVGTQGTLAQDREAFIAQQTMNDLKVRAQQIEENLAITEKTISLQTQTGQETELQGMTDIGTARQKTIDQLNVINAQMQQIAANSGLPALITEADQFKLKVDELAASSNVLGKTFNDIFQNSFAKFIDNAITGTKSFKQNFLDMANSIEQAIARIVAQDLAAKLFGVGNSAGGSGGGGLIGQLLGLFGSSGAAGANAAAGAGVEVGGAIDTAMPMVVAALASGGPAYGGGMYQVNENGPELLTVANKTYLMMGDQGGKVTPMGDSAAGGPRNTFNMNIAVPPGTTRATAQQQASEIMRHAQISMARNG</sequence>
<reference evidence="2 3" key="1">
    <citation type="submission" date="2019-08" db="EMBL/GenBank/DDBJ databases">
        <title>Paraburkholderia sp. DCY113.</title>
        <authorList>
            <person name="Kang J."/>
        </authorList>
    </citation>
    <scope>NUCLEOTIDE SEQUENCE [LARGE SCALE GENOMIC DNA]</scope>
    <source>
        <strain evidence="2 3">DCY113</strain>
    </source>
</reference>
<dbReference type="Proteomes" id="UP000325273">
    <property type="component" value="Unassembled WGS sequence"/>
</dbReference>
<evidence type="ECO:0000313" key="2">
    <source>
        <dbReference type="EMBL" id="KAA1015976.1"/>
    </source>
</evidence>
<accession>A0A5B0HL17</accession>
<dbReference type="EMBL" id="VTUZ01000001">
    <property type="protein sequence ID" value="KAA1015976.1"/>
    <property type="molecule type" value="Genomic_DNA"/>
</dbReference>
<proteinExistence type="predicted"/>
<protein>
    <submittedName>
        <fullName evidence="2">Phage tail tape measure protein</fullName>
    </submittedName>
</protein>
<gene>
    <name evidence="2" type="ORF">FVF58_01085</name>
</gene>
<evidence type="ECO:0000313" key="3">
    <source>
        <dbReference type="Proteomes" id="UP000325273"/>
    </source>
</evidence>